<dbReference type="Proteomes" id="UP000179179">
    <property type="component" value="Unassembled WGS sequence"/>
</dbReference>
<dbReference type="GeneID" id="34445465"/>
<dbReference type="SUPFAM" id="SSF51735">
    <property type="entry name" value="NAD(P)-binding Rossmann-fold domains"/>
    <property type="match status" value="1"/>
</dbReference>
<gene>
    <name evidence="1" type="ORF">ABOM_002075</name>
</gene>
<keyword evidence="2" id="KW-1185">Reference proteome</keyword>
<dbReference type="RefSeq" id="XP_022392423.1">
    <property type="nucleotide sequence ID" value="XM_022529205.1"/>
</dbReference>
<protein>
    <submittedName>
        <fullName evidence="1">Uncharacterized protein</fullName>
    </submittedName>
</protein>
<dbReference type="OrthoDB" id="1669814at2759"/>
<reference evidence="1 2" key="1">
    <citation type="journal article" date="2016" name="Genome Biol. Evol.">
        <title>Draft genome sequence of an aflatoxigenic Aspergillus species, A. bombycis.</title>
        <authorList>
            <person name="Moore G.G."/>
            <person name="Mack B.M."/>
            <person name="Beltz S.B."/>
            <person name="Gilbert M.K."/>
        </authorList>
    </citation>
    <scope>NUCLEOTIDE SEQUENCE [LARGE SCALE GENOMIC DNA]</scope>
    <source>
        <strain evidence="2">NRRL 26010</strain>
    </source>
</reference>
<evidence type="ECO:0000313" key="1">
    <source>
        <dbReference type="EMBL" id="OGM48706.1"/>
    </source>
</evidence>
<dbReference type="EMBL" id="LYCR01000014">
    <property type="protein sequence ID" value="OGM48706.1"/>
    <property type="molecule type" value="Genomic_DNA"/>
</dbReference>
<dbReference type="STRING" id="109264.A0A1F8AAF0"/>
<name>A0A1F8AAF0_9EURO</name>
<sequence length="135" mass="14951">MSLSSKIFAIRGGTSGVGAATSRLLAKRGAAAVCIADVTSQNFANLTESIAKVNPMSIDAWKWIFVVSLNGVAPVEQPRQLAKNVIDWLKVEHEQWTVQENRTVQAPNFSHRVSQEFLSRMEGKRQPICSKRSRL</sequence>
<organism evidence="1 2">
    <name type="scientific">Aspergillus bombycis</name>
    <dbReference type="NCBI Taxonomy" id="109264"/>
    <lineage>
        <taxon>Eukaryota</taxon>
        <taxon>Fungi</taxon>
        <taxon>Dikarya</taxon>
        <taxon>Ascomycota</taxon>
        <taxon>Pezizomycotina</taxon>
        <taxon>Eurotiomycetes</taxon>
        <taxon>Eurotiomycetidae</taxon>
        <taxon>Eurotiales</taxon>
        <taxon>Aspergillaceae</taxon>
        <taxon>Aspergillus</taxon>
    </lineage>
</organism>
<dbReference type="AlphaFoldDB" id="A0A1F8AAF0"/>
<comment type="caution">
    <text evidence="1">The sequence shown here is derived from an EMBL/GenBank/DDBJ whole genome shotgun (WGS) entry which is preliminary data.</text>
</comment>
<evidence type="ECO:0000313" key="2">
    <source>
        <dbReference type="Proteomes" id="UP000179179"/>
    </source>
</evidence>
<dbReference type="Gene3D" id="3.40.50.720">
    <property type="entry name" value="NAD(P)-binding Rossmann-like Domain"/>
    <property type="match status" value="1"/>
</dbReference>
<accession>A0A1F8AAF0</accession>
<dbReference type="InterPro" id="IPR036291">
    <property type="entry name" value="NAD(P)-bd_dom_sf"/>
</dbReference>
<proteinExistence type="predicted"/>